<gene>
    <name evidence="6 8" type="primary">smc</name>
    <name evidence="8" type="ORF">ENP94_03145</name>
    <name evidence="9" type="ORF">ENS16_01360</name>
</gene>
<dbReference type="InterPro" id="IPR024704">
    <property type="entry name" value="SMC"/>
</dbReference>
<evidence type="ECO:0000256" key="1">
    <source>
        <dbReference type="ARBA" id="ARBA00022490"/>
    </source>
</evidence>
<dbReference type="AlphaFoldDB" id="A0A7C1SWY3"/>
<feature type="coiled-coil region" evidence="6">
    <location>
        <begin position="183"/>
        <end position="483"/>
    </location>
</feature>
<feature type="coiled-coil region" evidence="6">
    <location>
        <begin position="659"/>
        <end position="812"/>
    </location>
</feature>
<evidence type="ECO:0000313" key="8">
    <source>
        <dbReference type="EMBL" id="HEA86988.1"/>
    </source>
</evidence>
<comment type="subcellular location">
    <subcellularLocation>
        <location evidence="6">Cytoplasm</location>
    </subcellularLocation>
</comment>
<dbReference type="GO" id="GO:0007062">
    <property type="term" value="P:sister chromatid cohesion"/>
    <property type="evidence" value="ECO:0007669"/>
    <property type="project" value="InterPro"/>
</dbReference>
<keyword evidence="3 6" id="KW-0067">ATP-binding</keyword>
<evidence type="ECO:0000256" key="6">
    <source>
        <dbReference type="HAMAP-Rule" id="MF_01894"/>
    </source>
</evidence>
<keyword evidence="5 6" id="KW-0238">DNA-binding</keyword>
<feature type="coiled-coil region" evidence="6">
    <location>
        <begin position="975"/>
        <end position="1005"/>
    </location>
</feature>
<keyword evidence="1 6" id="KW-0963">Cytoplasm</keyword>
<dbReference type="Gene3D" id="3.40.50.300">
    <property type="entry name" value="P-loop containing nucleotide triphosphate hydrolases"/>
    <property type="match status" value="2"/>
</dbReference>
<comment type="similarity">
    <text evidence="6">Belongs to the SMC family.</text>
</comment>
<comment type="subunit">
    <text evidence="6">Homodimer.</text>
</comment>
<organism evidence="8">
    <name type="scientific">candidate division WOR-3 bacterium</name>
    <dbReference type="NCBI Taxonomy" id="2052148"/>
    <lineage>
        <taxon>Bacteria</taxon>
        <taxon>Bacteria division WOR-3</taxon>
    </lineage>
</organism>
<dbReference type="GO" id="GO:0006260">
    <property type="term" value="P:DNA replication"/>
    <property type="evidence" value="ECO:0007669"/>
    <property type="project" value="UniProtKB-UniRule"/>
</dbReference>
<dbReference type="Pfam" id="PF02463">
    <property type="entry name" value="SMC_N"/>
    <property type="match status" value="1"/>
</dbReference>
<dbReference type="SUPFAM" id="SSF52540">
    <property type="entry name" value="P-loop containing nucleoside triphosphate hydrolases"/>
    <property type="match status" value="1"/>
</dbReference>
<dbReference type="EMBL" id="DSTU01000003">
    <property type="protein sequence ID" value="HFJ53323.1"/>
    <property type="molecule type" value="Genomic_DNA"/>
</dbReference>
<dbReference type="InterPro" id="IPR027417">
    <property type="entry name" value="P-loop_NTPase"/>
</dbReference>
<dbReference type="GO" id="GO:0030261">
    <property type="term" value="P:chromosome condensation"/>
    <property type="evidence" value="ECO:0007669"/>
    <property type="project" value="InterPro"/>
</dbReference>
<keyword evidence="2 6" id="KW-0547">Nucleotide-binding</keyword>
<dbReference type="GO" id="GO:0007059">
    <property type="term" value="P:chromosome segregation"/>
    <property type="evidence" value="ECO:0007669"/>
    <property type="project" value="UniProtKB-UniRule"/>
</dbReference>
<dbReference type="GO" id="GO:0005737">
    <property type="term" value="C:cytoplasm"/>
    <property type="evidence" value="ECO:0007669"/>
    <property type="project" value="UniProtKB-SubCell"/>
</dbReference>
<sequence length="1167" mass="134242">MYIKELQLLGFKSFQEKTTLRFAPGMNCIIGPNGCGKSNVLDALRWVLGEQSFAVLRCAKNEDLIFAGTAQLPPVNFAEVRLILSTEDQPALGSEVEIRRRYFRSGESEYYLNRQPCRLRDIQDLFLSTGIGTKAYSIFDLRQMREIIAGNIRQMFEEAATLAKFRDSKEECQRKLTLTQTDLTRLEDIIAERERIVRSLQRQSARLRVYQRLKQEESRLRLRELQQAYRELNEQLAANELEIRKLEDTAAEITLQLRHQEEELRQLHSRLVGIQSEREQALNELNQRRQTLSELQARLLMEQQESEFLDRASEELQKEKTRLEQEINELQQIFNTALNQLENANSTLRKQEVELQHLQTESRQQETTVITSRQEEEQERDRLRQLWENEQQLRGTIIRLEAELANTRTTTERLTEEARRLHQQLNQAETDRNTLQSEFDHLKHQLDYQRQQSTLRQQELAAIEQQLAELGREQRHLEEQKTNNAAQIARLETRVARSVLTGAGEILGEVTPVSDWLEPEPGWERACEAAFNFLLDFLNTEKIQPREFSRLLDRFPTERFGLLISSLATAPLPECPPPADPAIIGALHQFVRLRTGAPPLLRSWLESFAVLRNSESLWSMIEKYPASRFVTADGYAYLGDGRLVLAGEQAGSMVILSRIRELEQGTAALNERLAAIEKTTAGLNEQRLQLQTQLDKTESELRLTEREFYALESRLSTTAGVAAELQREYERLNAEIRRLNGLTGSLTTALTEHQQELTALRTAIEQSEQKLARLEQLSNAAEQQVKNELKAASELLAQLAEQRARVRHLETEIGHIKQSIEDKSRRIGEITATMARHHERQQQLKDSREQLNSAIGQLQAQLAEAEQSYARFNLDDVSAATAELEKNIAELRNQQQNNQNRLLEYRLQRAELETRVRALLDEAKSLGADLSQFSPAPAESADELNRLEEIRRRLAALGPVNPLAAEEYEQEKKDLERLLFQRDDVLQAKQNLEESLKEIDRHAREQFLNTYQEVRLHFQQVFRELFLEGEADLVLVNDADPLQSEIAIIARPRGKNPKRLEQLSDGEKALLAISLLFAFYRVKPAPFCFLDEIDAPLDDANVSRFADYLKRMTEKTQVIIITHNRATVERADVIFGVTAEQPGVSKLISVSLADYRRNNPASSLPEN</sequence>
<dbReference type="GO" id="GO:0016887">
    <property type="term" value="F:ATP hydrolysis activity"/>
    <property type="evidence" value="ECO:0007669"/>
    <property type="project" value="InterPro"/>
</dbReference>
<evidence type="ECO:0000259" key="7">
    <source>
        <dbReference type="Pfam" id="PF02463"/>
    </source>
</evidence>
<feature type="coiled-coil region" evidence="6">
    <location>
        <begin position="841"/>
        <end position="929"/>
    </location>
</feature>
<evidence type="ECO:0000313" key="9">
    <source>
        <dbReference type="EMBL" id="HFJ53323.1"/>
    </source>
</evidence>
<evidence type="ECO:0000256" key="3">
    <source>
        <dbReference type="ARBA" id="ARBA00022840"/>
    </source>
</evidence>
<dbReference type="PIRSF" id="PIRSF005719">
    <property type="entry name" value="SMC"/>
    <property type="match status" value="1"/>
</dbReference>
<reference evidence="8" key="1">
    <citation type="journal article" date="2020" name="mSystems">
        <title>Genome- and Community-Level Interaction Insights into Carbon Utilization and Element Cycling Functions of Hydrothermarchaeota in Hydrothermal Sediment.</title>
        <authorList>
            <person name="Zhou Z."/>
            <person name="Liu Y."/>
            <person name="Xu W."/>
            <person name="Pan J."/>
            <person name="Luo Z.H."/>
            <person name="Li M."/>
        </authorList>
    </citation>
    <scope>NUCLEOTIDE SEQUENCE [LARGE SCALE GENOMIC DNA]</scope>
    <source>
        <strain evidence="8">SpSt-265</strain>
        <strain evidence="9">SpSt-465</strain>
    </source>
</reference>
<dbReference type="HAMAP" id="MF_01894">
    <property type="entry name" value="Smc_prok"/>
    <property type="match status" value="1"/>
</dbReference>
<proteinExistence type="inferred from homology"/>
<dbReference type="InterPro" id="IPR011890">
    <property type="entry name" value="SMC_prok"/>
</dbReference>
<comment type="caution">
    <text evidence="8">The sequence shown here is derived from an EMBL/GenBank/DDBJ whole genome shotgun (WGS) entry which is preliminary data.</text>
</comment>
<protein>
    <recommendedName>
        <fullName evidence="6">Chromosome partition protein Smc</fullName>
    </recommendedName>
</protein>
<evidence type="ECO:0000256" key="5">
    <source>
        <dbReference type="ARBA" id="ARBA00023125"/>
    </source>
</evidence>
<dbReference type="InterPro" id="IPR003395">
    <property type="entry name" value="RecF/RecN/SMC_N"/>
</dbReference>
<dbReference type="PANTHER" id="PTHR43977">
    <property type="entry name" value="STRUCTURAL MAINTENANCE OF CHROMOSOMES PROTEIN 3"/>
    <property type="match status" value="1"/>
</dbReference>
<feature type="domain" description="RecF/RecN/SMC N-terminal" evidence="7">
    <location>
        <begin position="2"/>
        <end position="1145"/>
    </location>
</feature>
<dbReference type="EMBL" id="DSLG01000003">
    <property type="protein sequence ID" value="HEA86988.1"/>
    <property type="molecule type" value="Genomic_DNA"/>
</dbReference>
<feature type="binding site" evidence="6">
    <location>
        <begin position="32"/>
        <end position="39"/>
    </location>
    <ligand>
        <name>ATP</name>
        <dbReference type="ChEBI" id="CHEBI:30616"/>
    </ligand>
</feature>
<comment type="domain">
    <text evidence="6">Contains large globular domains required for ATP hydrolysis at each terminus and a third globular domain forming a flexible hinge near the middle of the molecule. These domains are separated by coiled-coil structures.</text>
</comment>
<accession>A0A7C1SWY3</accession>
<dbReference type="SUPFAM" id="SSF57997">
    <property type="entry name" value="Tropomyosin"/>
    <property type="match status" value="1"/>
</dbReference>
<name>A0A7C1SWY3_UNCW3</name>
<dbReference type="GO" id="GO:0003677">
    <property type="term" value="F:DNA binding"/>
    <property type="evidence" value="ECO:0007669"/>
    <property type="project" value="UniProtKB-UniRule"/>
</dbReference>
<dbReference type="Gene3D" id="1.10.287.1490">
    <property type="match status" value="1"/>
</dbReference>
<evidence type="ECO:0000256" key="2">
    <source>
        <dbReference type="ARBA" id="ARBA00022741"/>
    </source>
</evidence>
<evidence type="ECO:0000256" key="4">
    <source>
        <dbReference type="ARBA" id="ARBA00023054"/>
    </source>
</evidence>
<dbReference type="GO" id="GO:0005524">
    <property type="term" value="F:ATP binding"/>
    <property type="evidence" value="ECO:0007669"/>
    <property type="project" value="UniProtKB-UniRule"/>
</dbReference>
<keyword evidence="4 6" id="KW-0175">Coiled coil</keyword>
<dbReference type="NCBIfam" id="TIGR02168">
    <property type="entry name" value="SMC_prok_B"/>
    <property type="match status" value="1"/>
</dbReference>
<comment type="function">
    <text evidence="6">Required for chromosome condensation and partitioning.</text>
</comment>